<dbReference type="AlphaFoldDB" id="A0A0R1SDS9"/>
<dbReference type="GO" id="GO:0006096">
    <property type="term" value="P:glycolytic process"/>
    <property type="evidence" value="ECO:0007669"/>
    <property type="project" value="UniProtKB-KW"/>
</dbReference>
<evidence type="ECO:0000256" key="1">
    <source>
        <dbReference type="ARBA" id="ARBA00011952"/>
    </source>
</evidence>
<dbReference type="EMBL" id="AZEY01000066">
    <property type="protein sequence ID" value="KRL65492.1"/>
    <property type="molecule type" value="Genomic_DNA"/>
</dbReference>
<dbReference type="InterPro" id="IPR046348">
    <property type="entry name" value="SIS_dom_sf"/>
</dbReference>
<feature type="transmembrane region" description="Helical" evidence="5">
    <location>
        <begin position="12"/>
        <end position="33"/>
    </location>
</feature>
<dbReference type="SUPFAM" id="SSF53697">
    <property type="entry name" value="SIS domain"/>
    <property type="match status" value="1"/>
</dbReference>
<evidence type="ECO:0000256" key="5">
    <source>
        <dbReference type="SAM" id="Phobius"/>
    </source>
</evidence>
<keyword evidence="5" id="KW-0812">Transmembrane</keyword>
<dbReference type="PROSITE" id="PS51463">
    <property type="entry name" value="P_GLUCOSE_ISOMERASE_3"/>
    <property type="match status" value="1"/>
</dbReference>
<sequence length="71" mass="7997">MPNMSVHIPDQTPYTLGYLIYFFEVAVAISGYLNGINPFNQPGVEAYKQNMFALLGKPGYEDLGNQLRKKL</sequence>
<dbReference type="EC" id="5.3.1.9" evidence="1"/>
<dbReference type="GO" id="GO:0005829">
    <property type="term" value="C:cytosol"/>
    <property type="evidence" value="ECO:0007669"/>
    <property type="project" value="TreeGrafter"/>
</dbReference>
<dbReference type="Gene3D" id="3.40.50.10490">
    <property type="entry name" value="Glucose-6-phosphate isomerase like protein, domain 1"/>
    <property type="match status" value="1"/>
</dbReference>
<dbReference type="InterPro" id="IPR001672">
    <property type="entry name" value="G6P_Isomerase"/>
</dbReference>
<evidence type="ECO:0000256" key="2">
    <source>
        <dbReference type="ARBA" id="ARBA00022432"/>
    </source>
</evidence>
<keyword evidence="3" id="KW-0324">Glycolysis</keyword>
<dbReference type="PATRIC" id="fig|1423739.3.peg.46"/>
<name>A0A0R1SDS9_9LACO</name>
<evidence type="ECO:0000256" key="3">
    <source>
        <dbReference type="ARBA" id="ARBA00023152"/>
    </source>
</evidence>
<keyword evidence="4" id="KW-0413">Isomerase</keyword>
<dbReference type="Pfam" id="PF00342">
    <property type="entry name" value="PGI"/>
    <property type="match status" value="1"/>
</dbReference>
<proteinExistence type="predicted"/>
<dbReference type="PANTHER" id="PTHR11469:SF1">
    <property type="entry name" value="GLUCOSE-6-PHOSPHATE ISOMERASE"/>
    <property type="match status" value="1"/>
</dbReference>
<dbReference type="CDD" id="cd05016">
    <property type="entry name" value="SIS_PGI_2"/>
    <property type="match status" value="1"/>
</dbReference>
<keyword evidence="5" id="KW-1133">Transmembrane helix</keyword>
<keyword evidence="2" id="KW-0312">Gluconeogenesis</keyword>
<dbReference type="PANTHER" id="PTHR11469">
    <property type="entry name" value="GLUCOSE-6-PHOSPHATE ISOMERASE"/>
    <property type="match status" value="1"/>
</dbReference>
<dbReference type="STRING" id="1423739.FC85_GL000040"/>
<dbReference type="Proteomes" id="UP000052013">
    <property type="component" value="Unassembled WGS sequence"/>
</dbReference>
<keyword evidence="5" id="KW-0472">Membrane</keyword>
<dbReference type="GO" id="GO:0006094">
    <property type="term" value="P:gluconeogenesis"/>
    <property type="evidence" value="ECO:0007669"/>
    <property type="project" value="UniProtKB-KW"/>
</dbReference>
<gene>
    <name evidence="6" type="ORF">FC85_GL000040</name>
</gene>
<accession>A0A0R1SDS9</accession>
<organism evidence="6 7">
    <name type="scientific">Lentilactobacillus diolivorans DSM 14421</name>
    <dbReference type="NCBI Taxonomy" id="1423739"/>
    <lineage>
        <taxon>Bacteria</taxon>
        <taxon>Bacillati</taxon>
        <taxon>Bacillota</taxon>
        <taxon>Bacilli</taxon>
        <taxon>Lactobacillales</taxon>
        <taxon>Lactobacillaceae</taxon>
        <taxon>Lentilactobacillus</taxon>
    </lineage>
</organism>
<protein>
    <recommendedName>
        <fullName evidence="1">glucose-6-phosphate isomerase</fullName>
        <ecNumber evidence="1">5.3.1.9</ecNumber>
    </recommendedName>
</protein>
<comment type="caution">
    <text evidence="6">The sequence shown here is derived from an EMBL/GenBank/DDBJ whole genome shotgun (WGS) entry which is preliminary data.</text>
</comment>
<evidence type="ECO:0000313" key="6">
    <source>
        <dbReference type="EMBL" id="KRL65492.1"/>
    </source>
</evidence>
<dbReference type="InterPro" id="IPR035482">
    <property type="entry name" value="SIS_PGI_2"/>
</dbReference>
<dbReference type="GO" id="GO:0048029">
    <property type="term" value="F:monosaccharide binding"/>
    <property type="evidence" value="ECO:0007669"/>
    <property type="project" value="TreeGrafter"/>
</dbReference>
<dbReference type="InterPro" id="IPR018189">
    <property type="entry name" value="Phosphoglucose_isomerase_CS"/>
</dbReference>
<evidence type="ECO:0000256" key="4">
    <source>
        <dbReference type="ARBA" id="ARBA00023235"/>
    </source>
</evidence>
<dbReference type="GO" id="GO:0097367">
    <property type="term" value="F:carbohydrate derivative binding"/>
    <property type="evidence" value="ECO:0007669"/>
    <property type="project" value="InterPro"/>
</dbReference>
<dbReference type="GO" id="GO:0051156">
    <property type="term" value="P:glucose 6-phosphate metabolic process"/>
    <property type="evidence" value="ECO:0007669"/>
    <property type="project" value="TreeGrafter"/>
</dbReference>
<dbReference type="GO" id="GO:0004347">
    <property type="term" value="F:glucose-6-phosphate isomerase activity"/>
    <property type="evidence" value="ECO:0007669"/>
    <property type="project" value="UniProtKB-EC"/>
</dbReference>
<reference evidence="6 7" key="1">
    <citation type="journal article" date="2015" name="Genome Announc.">
        <title>Expanding the biotechnology potential of lactobacilli through comparative genomics of 213 strains and associated genera.</title>
        <authorList>
            <person name="Sun Z."/>
            <person name="Harris H.M."/>
            <person name="McCann A."/>
            <person name="Guo C."/>
            <person name="Argimon S."/>
            <person name="Zhang W."/>
            <person name="Yang X."/>
            <person name="Jeffery I.B."/>
            <person name="Cooney J.C."/>
            <person name="Kagawa T.F."/>
            <person name="Liu W."/>
            <person name="Song Y."/>
            <person name="Salvetti E."/>
            <person name="Wrobel A."/>
            <person name="Rasinkangas P."/>
            <person name="Parkhill J."/>
            <person name="Rea M.C."/>
            <person name="O'Sullivan O."/>
            <person name="Ritari J."/>
            <person name="Douillard F.P."/>
            <person name="Paul Ross R."/>
            <person name="Yang R."/>
            <person name="Briner A.E."/>
            <person name="Felis G.E."/>
            <person name="de Vos W.M."/>
            <person name="Barrangou R."/>
            <person name="Klaenhammer T.R."/>
            <person name="Caufield P.W."/>
            <person name="Cui Y."/>
            <person name="Zhang H."/>
            <person name="O'Toole P.W."/>
        </authorList>
    </citation>
    <scope>NUCLEOTIDE SEQUENCE [LARGE SCALE GENOMIC DNA]</scope>
    <source>
        <strain evidence="6 7">DSM 14421</strain>
    </source>
</reference>
<evidence type="ECO:0000313" key="7">
    <source>
        <dbReference type="Proteomes" id="UP000052013"/>
    </source>
</evidence>
<dbReference type="PROSITE" id="PS00174">
    <property type="entry name" value="P_GLUCOSE_ISOMERASE_2"/>
    <property type="match status" value="1"/>
</dbReference>